<protein>
    <submittedName>
        <fullName evidence="4">Alpha/Beta hydrolase protein</fullName>
    </submittedName>
</protein>
<dbReference type="PANTHER" id="PTHR43329">
    <property type="entry name" value="EPOXIDE HYDROLASE"/>
    <property type="match status" value="1"/>
</dbReference>
<keyword evidence="1 4" id="KW-0378">Hydrolase</keyword>
<comment type="caution">
    <text evidence="4">The sequence shown here is derived from an EMBL/GenBank/DDBJ whole genome shotgun (WGS) entry which is preliminary data.</text>
</comment>
<dbReference type="Pfam" id="PF00561">
    <property type="entry name" value="Abhydrolase_1"/>
    <property type="match status" value="1"/>
</dbReference>
<dbReference type="Proteomes" id="UP000777438">
    <property type="component" value="Unassembled WGS sequence"/>
</dbReference>
<sequence>MRIDKLAPEDGRFQPFAIQVRGKIYRGIRCEPEELPVATMFLIHGFPDLGFGWRYQVPYFASLGFRVVVPDMLGFGATDAPEDLEHYTFKNIASDIKDLASNIVGDGQVILGGHDWGGAVVWRTALWYPDLVLGVFSIGTPYIPPSPTFSSLEDMVKSERLANFSYQLQFKGVAVEEEIQDGNKVRQFLNALYGGMGSRGETGFNTKDGVLFENLAVLNRSRLLAENELDYYAEKYLLRGNKVMKGPLNWYRTRELNYNDELALLRTQQNFRMPALFLEATRDEALPPAMSIGMEKHFENLTRGQIEASHWALWEAPTEVNKQVEEWTVEALRGKLSFSG</sequence>
<gene>
    <name evidence="4" type="ORF">B0T10DRAFT_582246</name>
</gene>
<dbReference type="AlphaFoldDB" id="A0A9P9AKP4"/>
<comment type="similarity">
    <text evidence="2">Belongs to the AB hydrolase superfamily. Epoxide hydrolase family.</text>
</comment>
<name>A0A9P9AKP4_9HYPO</name>
<evidence type="ECO:0000256" key="1">
    <source>
        <dbReference type="ARBA" id="ARBA00022801"/>
    </source>
</evidence>
<evidence type="ECO:0000313" key="4">
    <source>
        <dbReference type="EMBL" id="KAH6879748.1"/>
    </source>
</evidence>
<dbReference type="InterPro" id="IPR000639">
    <property type="entry name" value="Epox_hydrolase-like"/>
</dbReference>
<evidence type="ECO:0000313" key="5">
    <source>
        <dbReference type="Proteomes" id="UP000777438"/>
    </source>
</evidence>
<dbReference type="Gene3D" id="3.40.50.1820">
    <property type="entry name" value="alpha/beta hydrolase"/>
    <property type="match status" value="1"/>
</dbReference>
<accession>A0A9P9AKP4</accession>
<keyword evidence="5" id="KW-1185">Reference proteome</keyword>
<organism evidence="4 5">
    <name type="scientific">Thelonectria olida</name>
    <dbReference type="NCBI Taxonomy" id="1576542"/>
    <lineage>
        <taxon>Eukaryota</taxon>
        <taxon>Fungi</taxon>
        <taxon>Dikarya</taxon>
        <taxon>Ascomycota</taxon>
        <taxon>Pezizomycotina</taxon>
        <taxon>Sordariomycetes</taxon>
        <taxon>Hypocreomycetidae</taxon>
        <taxon>Hypocreales</taxon>
        <taxon>Nectriaceae</taxon>
        <taxon>Thelonectria</taxon>
    </lineage>
</organism>
<proteinExistence type="inferred from homology"/>
<dbReference type="SUPFAM" id="SSF53474">
    <property type="entry name" value="alpha/beta-Hydrolases"/>
    <property type="match status" value="1"/>
</dbReference>
<dbReference type="InterPro" id="IPR029058">
    <property type="entry name" value="AB_hydrolase_fold"/>
</dbReference>
<dbReference type="PRINTS" id="PR00412">
    <property type="entry name" value="EPOXHYDRLASE"/>
</dbReference>
<reference evidence="4 5" key="1">
    <citation type="journal article" date="2021" name="Nat. Commun.">
        <title>Genetic determinants of endophytism in the Arabidopsis root mycobiome.</title>
        <authorList>
            <person name="Mesny F."/>
            <person name="Miyauchi S."/>
            <person name="Thiergart T."/>
            <person name="Pickel B."/>
            <person name="Atanasova L."/>
            <person name="Karlsson M."/>
            <person name="Huettel B."/>
            <person name="Barry K.W."/>
            <person name="Haridas S."/>
            <person name="Chen C."/>
            <person name="Bauer D."/>
            <person name="Andreopoulos W."/>
            <person name="Pangilinan J."/>
            <person name="LaButti K."/>
            <person name="Riley R."/>
            <person name="Lipzen A."/>
            <person name="Clum A."/>
            <person name="Drula E."/>
            <person name="Henrissat B."/>
            <person name="Kohler A."/>
            <person name="Grigoriev I.V."/>
            <person name="Martin F.M."/>
            <person name="Hacquard S."/>
        </authorList>
    </citation>
    <scope>NUCLEOTIDE SEQUENCE [LARGE SCALE GENOMIC DNA]</scope>
    <source>
        <strain evidence="4 5">MPI-CAGE-CH-0241</strain>
    </source>
</reference>
<evidence type="ECO:0000256" key="2">
    <source>
        <dbReference type="ARBA" id="ARBA00038334"/>
    </source>
</evidence>
<dbReference type="EMBL" id="JAGPYM010000028">
    <property type="protein sequence ID" value="KAH6879748.1"/>
    <property type="molecule type" value="Genomic_DNA"/>
</dbReference>
<dbReference type="GO" id="GO:0016787">
    <property type="term" value="F:hydrolase activity"/>
    <property type="evidence" value="ECO:0007669"/>
    <property type="project" value="UniProtKB-KW"/>
</dbReference>
<evidence type="ECO:0000259" key="3">
    <source>
        <dbReference type="Pfam" id="PF00561"/>
    </source>
</evidence>
<feature type="domain" description="AB hydrolase-1" evidence="3">
    <location>
        <begin position="40"/>
        <end position="317"/>
    </location>
</feature>
<dbReference type="PRINTS" id="PR00111">
    <property type="entry name" value="ABHYDROLASE"/>
</dbReference>
<dbReference type="InterPro" id="IPR000073">
    <property type="entry name" value="AB_hydrolase_1"/>
</dbReference>
<dbReference type="OrthoDB" id="408373at2759"/>